<keyword evidence="2" id="KW-1185">Reference proteome</keyword>
<dbReference type="Pfam" id="PF15931">
    <property type="entry name" value="DUF4747"/>
    <property type="match status" value="1"/>
</dbReference>
<organism evidence="1 2">
    <name type="scientific">Comamonas suwonensis</name>
    <dbReference type="NCBI Taxonomy" id="2606214"/>
    <lineage>
        <taxon>Bacteria</taxon>
        <taxon>Pseudomonadati</taxon>
        <taxon>Pseudomonadota</taxon>
        <taxon>Betaproteobacteria</taxon>
        <taxon>Burkholderiales</taxon>
        <taxon>Comamonadaceae</taxon>
        <taxon>Comamonas</taxon>
    </lineage>
</organism>
<accession>A0A843BGX9</accession>
<dbReference type="RefSeq" id="WP_198462287.1">
    <property type="nucleotide sequence ID" value="NZ_JABBCQ020000030.1"/>
</dbReference>
<dbReference type="EMBL" id="JABBCQ020000030">
    <property type="protein sequence ID" value="MBI1626938.1"/>
    <property type="molecule type" value="Genomic_DNA"/>
</dbReference>
<gene>
    <name evidence="1" type="ORF">HF327_020920</name>
</gene>
<sequence>MGISRKIGVCQINIAMHAPHSPKGYVELFQDAFRLRRIITRGKADGYLLGALHNVKNAVDDNELQGEIYRFTNIDPDTPWFNTQTGKPADELDTEQIVLPSNLHPNLERFPFVFRPKEHRFWYVSKDRKASLGPSVAEGFLKKIFDEVALLKGLPPVEVTVTPDEAAVDEVFNIYRITKIVLEFKRPNKDDDGEIEARIMERMEKQRINRINEVMSSNDPDGIEPDEQLKAEAEVAAQNGHVESYGYDAVGLRVEESTKKKPAKYTAMLDESIQSIWNVLDHISSRAKGSKR</sequence>
<proteinExistence type="predicted"/>
<name>A0A843BGX9_9BURK</name>
<dbReference type="InterPro" id="IPR031832">
    <property type="entry name" value="DUF4747"/>
</dbReference>
<protein>
    <submittedName>
        <fullName evidence="1">DUF4747 family protein</fullName>
    </submittedName>
</protein>
<dbReference type="AlphaFoldDB" id="A0A843BGX9"/>
<dbReference type="Proteomes" id="UP000530032">
    <property type="component" value="Unassembled WGS sequence"/>
</dbReference>
<evidence type="ECO:0000313" key="2">
    <source>
        <dbReference type="Proteomes" id="UP000530032"/>
    </source>
</evidence>
<reference evidence="1" key="1">
    <citation type="submission" date="2020-12" db="EMBL/GenBank/DDBJ databases">
        <title>Comamonas sp. nov., isolated from stream water.</title>
        <authorList>
            <person name="Park K.-H."/>
        </authorList>
    </citation>
    <scope>NUCLEOTIDE SEQUENCE</scope>
    <source>
        <strain evidence="1">EJ-4</strain>
    </source>
</reference>
<evidence type="ECO:0000313" key="1">
    <source>
        <dbReference type="EMBL" id="MBI1626938.1"/>
    </source>
</evidence>
<comment type="caution">
    <text evidence="1">The sequence shown here is derived from an EMBL/GenBank/DDBJ whole genome shotgun (WGS) entry which is preliminary data.</text>
</comment>